<dbReference type="RefSeq" id="WP_137986276.1">
    <property type="nucleotide sequence ID" value="NZ_JHEG04000001.1"/>
</dbReference>
<reference evidence="1" key="2">
    <citation type="submission" date="2019-11" db="EMBL/GenBank/DDBJ databases">
        <title>Improved Assembly of Tolypothrix boutellei genome.</title>
        <authorList>
            <person name="Sarangi A.N."/>
            <person name="Mukherjee M."/>
            <person name="Ghosh S."/>
            <person name="Singh D."/>
            <person name="Das A."/>
            <person name="Kant S."/>
            <person name="Prusty A."/>
            <person name="Tripathy S."/>
        </authorList>
    </citation>
    <scope>NUCLEOTIDE SEQUENCE</scope>
    <source>
        <strain evidence="1">VB521301</strain>
    </source>
</reference>
<organism evidence="1 2">
    <name type="scientific">Tolypothrix bouteillei VB521301</name>
    <dbReference type="NCBI Taxonomy" id="1479485"/>
    <lineage>
        <taxon>Bacteria</taxon>
        <taxon>Bacillati</taxon>
        <taxon>Cyanobacteriota</taxon>
        <taxon>Cyanophyceae</taxon>
        <taxon>Nostocales</taxon>
        <taxon>Tolypothrichaceae</taxon>
        <taxon>Tolypothrix</taxon>
    </lineage>
</organism>
<keyword evidence="2" id="KW-1185">Reference proteome</keyword>
<dbReference type="EMBL" id="JHEG04000001">
    <property type="protein sequence ID" value="KAF3886370.1"/>
    <property type="molecule type" value="Genomic_DNA"/>
</dbReference>
<protein>
    <submittedName>
        <fullName evidence="1">Uncharacterized protein</fullName>
    </submittedName>
</protein>
<sequence length="63" mass="7447">MKFHEDLYYKTTPQVNEKIEEIFTCNAGFSSNPNSINTKSKRPTLVAKWYRENGTMVCRWETI</sequence>
<dbReference type="AlphaFoldDB" id="A0A8S9T1S5"/>
<accession>A0A8S9T1S5</accession>
<evidence type="ECO:0000313" key="1">
    <source>
        <dbReference type="EMBL" id="KAF3886370.1"/>
    </source>
</evidence>
<comment type="caution">
    <text evidence="1">The sequence shown here is derived from an EMBL/GenBank/DDBJ whole genome shotgun (WGS) entry which is preliminary data.</text>
</comment>
<proteinExistence type="predicted"/>
<reference evidence="1" key="1">
    <citation type="journal article" date="2015" name="Genome Announc.">
        <title>Draft Genome Sequence of Tolypothrix boutellei Strain VB521301.</title>
        <authorList>
            <person name="Chandrababunaidu M.M."/>
            <person name="Singh D."/>
            <person name="Sen D."/>
            <person name="Bhan S."/>
            <person name="Das S."/>
            <person name="Gupta A."/>
            <person name="Adhikary S.P."/>
            <person name="Tripathy S."/>
        </authorList>
    </citation>
    <scope>NUCLEOTIDE SEQUENCE</scope>
    <source>
        <strain evidence="1">VB521301</strain>
    </source>
</reference>
<evidence type="ECO:0000313" key="2">
    <source>
        <dbReference type="Proteomes" id="UP000029738"/>
    </source>
</evidence>
<dbReference type="OrthoDB" id="516909at2"/>
<gene>
    <name evidence="1" type="ORF">DA73_0400013455</name>
</gene>
<name>A0A8S9T1S5_9CYAN</name>
<dbReference type="Proteomes" id="UP000029738">
    <property type="component" value="Unassembled WGS sequence"/>
</dbReference>